<sequence length="749" mass="89066">MFKINLILKKNIKKFFYISKFFLYFEKNFFIFQENKNNSNIYFDFNLLSKNFYGKINGKIFIYTKNNELNANLLFKIKDLVIKDIKIKYSNIQLNINELFQFNYLKIKIEKIFLLNKLLINKFYFNNWKNKIQNEFIISSNNELYNKNIDLYLKYDIKNNKYNGWIQIFEFFNKKTNKNFLIDFLIYENKIYDKNYFNNKKNFLENIFDNYIKKENKYVVINIKNFDLSRIQPLLPKRNVISGIIQSKIEILWSLNNFFPKINIFFSGKNIKIKQIYLNKIFEKNFNYININILYEKSYFYFKWILNIYKNDYFYGCFNVINKNINGYIYTKKTPLKLFKILLYDFDVDGEINSKLYFNNFQGININGKLNINFFNLSNNVIKTNFKNFFINIKFLGKYFFIDSSINGFKEKLKINGFSEWRNEKNCKILIKISGEKLKFIILDFIHIKISPNIYLEINQKKLYISGNINVSNIFIENEKISNNYSIISKDEIILDNINTLIFSNKKETNNISINSNISIIIDDNVYINVLGLKAKLQGNLKLITDKNRSKLNGQIKIISGIIHIYGQELYVRKGQLIFSGPIDKPYIDIEAVKYELSNMNHTISGIKIFGIANNSKLYIFSDPEQYDKEKFSYLINKNKISFSSFEGENILTSMIIGISVIKSEYLIQKIGQKVGIKNLYLKAQGFGNQSRIIVSGNFLKKLKIKYGIKTFDRNSFMLKINYKLTNKIYLEAISDKNQAVDVIYRFDF</sequence>
<evidence type="ECO:0000256" key="2">
    <source>
        <dbReference type="ARBA" id="ARBA00022692"/>
    </source>
</evidence>
<dbReference type="HOGENOM" id="CLU_371284_0_0_6"/>
<comment type="subcellular location">
    <subcellularLocation>
        <location evidence="1">Membrane</location>
        <topology evidence="1">Single-pass membrane protein</topology>
    </subcellularLocation>
</comment>
<evidence type="ECO:0000313" key="7">
    <source>
        <dbReference type="Proteomes" id="UP000000562"/>
    </source>
</evidence>
<dbReference type="eggNOG" id="COG2911">
    <property type="taxonomic scope" value="Bacteria"/>
</dbReference>
<feature type="domain" description="Translocation and assembly module TamB C-terminal" evidence="5">
    <location>
        <begin position="412"/>
        <end position="749"/>
    </location>
</feature>
<keyword evidence="4" id="KW-0472">Membrane</keyword>
<keyword evidence="2" id="KW-0812">Transmembrane</keyword>
<dbReference type="InterPro" id="IPR007452">
    <property type="entry name" value="TamB_C"/>
</dbReference>
<protein>
    <submittedName>
        <fullName evidence="6">YtfN protein</fullName>
    </submittedName>
</protein>
<dbReference type="GO" id="GO:0005886">
    <property type="term" value="C:plasma membrane"/>
    <property type="evidence" value="ECO:0007669"/>
    <property type="project" value="InterPro"/>
</dbReference>
<evidence type="ECO:0000256" key="1">
    <source>
        <dbReference type="ARBA" id="ARBA00004167"/>
    </source>
</evidence>
<evidence type="ECO:0000313" key="6">
    <source>
        <dbReference type="EMBL" id="BAC24627.1"/>
    </source>
</evidence>
<accession>Q8D273</accession>
<dbReference type="STRING" id="36870.gene:10368985"/>
<dbReference type="GO" id="GO:0009306">
    <property type="term" value="P:protein secretion"/>
    <property type="evidence" value="ECO:0007669"/>
    <property type="project" value="InterPro"/>
</dbReference>
<reference evidence="6 7" key="1">
    <citation type="journal article" date="2002" name="Nat. Genet.">
        <title>Genome sequence of the endocellular obligate symbiont of tsetse flies, Wigglesworthia glossinidia.</title>
        <authorList>
            <person name="Akman L."/>
            <person name="Yamashita A."/>
            <person name="Watanabe H."/>
            <person name="Oshima K."/>
            <person name="Shiba T."/>
            <person name="Hattori M."/>
            <person name="Aksoy S."/>
        </authorList>
    </citation>
    <scope>NUCLEOTIDE SEQUENCE [LARGE SCALE GENOMIC DNA]</scope>
</reference>
<name>Q8D273_WIGBR</name>
<dbReference type="GO" id="GO:0097347">
    <property type="term" value="C:TAM protein secretion complex"/>
    <property type="evidence" value="ECO:0007669"/>
    <property type="project" value="TreeGrafter"/>
</dbReference>
<dbReference type="Proteomes" id="UP000000562">
    <property type="component" value="Chromosome"/>
</dbReference>
<gene>
    <name evidence="6" type="primary">ytfN</name>
</gene>
<dbReference type="KEGG" id="wbr:ytfN"/>
<evidence type="ECO:0000259" key="5">
    <source>
        <dbReference type="Pfam" id="PF04357"/>
    </source>
</evidence>
<proteinExistence type="predicted"/>
<dbReference type="PANTHER" id="PTHR36985">
    <property type="entry name" value="TRANSLOCATION AND ASSEMBLY MODULE SUBUNIT TAMB"/>
    <property type="match status" value="1"/>
</dbReference>
<evidence type="ECO:0000256" key="4">
    <source>
        <dbReference type="ARBA" id="ARBA00023136"/>
    </source>
</evidence>
<dbReference type="PANTHER" id="PTHR36985:SF1">
    <property type="entry name" value="TRANSLOCATION AND ASSEMBLY MODULE SUBUNIT TAMB"/>
    <property type="match status" value="1"/>
</dbReference>
<evidence type="ECO:0000256" key="3">
    <source>
        <dbReference type="ARBA" id="ARBA00022989"/>
    </source>
</evidence>
<dbReference type="Pfam" id="PF04357">
    <property type="entry name" value="TamB"/>
    <property type="match status" value="1"/>
</dbReference>
<keyword evidence="3" id="KW-1133">Transmembrane helix</keyword>
<organism evidence="6 7">
    <name type="scientific">Wigglesworthia glossinidia brevipalpis</name>
    <dbReference type="NCBI Taxonomy" id="36870"/>
    <lineage>
        <taxon>Bacteria</taxon>
        <taxon>Pseudomonadati</taxon>
        <taxon>Pseudomonadota</taxon>
        <taxon>Gammaproteobacteria</taxon>
        <taxon>Enterobacterales</taxon>
        <taxon>Erwiniaceae</taxon>
        <taxon>Wigglesworthia</taxon>
    </lineage>
</organism>
<dbReference type="EMBL" id="BA000021">
    <property type="protein sequence ID" value="BAC24627.1"/>
    <property type="molecule type" value="Genomic_DNA"/>
</dbReference>
<keyword evidence="7" id="KW-1185">Reference proteome</keyword>
<dbReference type="AlphaFoldDB" id="Q8D273"/>